<gene>
    <name evidence="1" type="ORF">GPM918_LOCUS41381</name>
    <name evidence="2" type="ORF">SRO942_LOCUS42424</name>
</gene>
<comment type="caution">
    <text evidence="1">The sequence shown here is derived from an EMBL/GenBank/DDBJ whole genome shotgun (WGS) entry which is preliminary data.</text>
</comment>
<proteinExistence type="predicted"/>
<organism evidence="1 3">
    <name type="scientific">Didymodactylos carnosus</name>
    <dbReference type="NCBI Taxonomy" id="1234261"/>
    <lineage>
        <taxon>Eukaryota</taxon>
        <taxon>Metazoa</taxon>
        <taxon>Spiralia</taxon>
        <taxon>Gnathifera</taxon>
        <taxon>Rotifera</taxon>
        <taxon>Eurotatoria</taxon>
        <taxon>Bdelloidea</taxon>
        <taxon>Philodinida</taxon>
        <taxon>Philodinidae</taxon>
        <taxon>Didymodactylos</taxon>
    </lineage>
</organism>
<dbReference type="EMBL" id="CAJNOQ010032488">
    <property type="protein sequence ID" value="CAF1585325.1"/>
    <property type="molecule type" value="Genomic_DNA"/>
</dbReference>
<dbReference type="AlphaFoldDB" id="A0A815ZQ11"/>
<evidence type="ECO:0000313" key="2">
    <source>
        <dbReference type="EMBL" id="CAF4454691.1"/>
    </source>
</evidence>
<reference evidence="1" key="1">
    <citation type="submission" date="2021-02" db="EMBL/GenBank/DDBJ databases">
        <authorList>
            <person name="Nowell W R."/>
        </authorList>
    </citation>
    <scope>NUCLEOTIDE SEQUENCE</scope>
</reference>
<keyword evidence="3" id="KW-1185">Reference proteome</keyword>
<dbReference type="EMBL" id="CAJOBC010098526">
    <property type="protein sequence ID" value="CAF4454691.1"/>
    <property type="molecule type" value="Genomic_DNA"/>
</dbReference>
<dbReference type="Proteomes" id="UP000681722">
    <property type="component" value="Unassembled WGS sequence"/>
</dbReference>
<evidence type="ECO:0000313" key="1">
    <source>
        <dbReference type="EMBL" id="CAF1585325.1"/>
    </source>
</evidence>
<protein>
    <submittedName>
        <fullName evidence="1">Uncharacterized protein</fullName>
    </submittedName>
</protein>
<sequence>SIKVDLECVLMIDSKCKITSHMHTALAIQLANGAPEITS</sequence>
<dbReference type="Proteomes" id="UP000663829">
    <property type="component" value="Unassembled WGS sequence"/>
</dbReference>
<name>A0A815ZQ11_9BILA</name>
<feature type="non-terminal residue" evidence="1">
    <location>
        <position position="1"/>
    </location>
</feature>
<accession>A0A815ZQ11</accession>
<evidence type="ECO:0000313" key="3">
    <source>
        <dbReference type="Proteomes" id="UP000663829"/>
    </source>
</evidence>